<dbReference type="EMBL" id="JAABNR010000004">
    <property type="protein sequence ID" value="NBZ87029.1"/>
    <property type="molecule type" value="Genomic_DNA"/>
</dbReference>
<evidence type="ECO:0000313" key="4">
    <source>
        <dbReference type="EMBL" id="NBZ87029.1"/>
    </source>
</evidence>
<accession>A0AAE4YB49</accession>
<reference evidence="4" key="1">
    <citation type="submission" date="2020-01" db="EMBL/GenBank/DDBJ databases">
        <authorList>
            <person name="Chen W.-M."/>
        </authorList>
    </citation>
    <scope>NUCLEOTIDE SEQUENCE</scope>
    <source>
        <strain evidence="4">CYK-10</strain>
    </source>
</reference>
<dbReference type="InterPro" id="IPR000182">
    <property type="entry name" value="GNAT_dom"/>
</dbReference>
<dbReference type="PROSITE" id="PS51186">
    <property type="entry name" value="GNAT"/>
    <property type="match status" value="1"/>
</dbReference>
<keyword evidence="1" id="KW-0808">Transferase</keyword>
<proteinExistence type="predicted"/>
<dbReference type="PANTHER" id="PTHR43877">
    <property type="entry name" value="AMINOALKYLPHOSPHONATE N-ACETYLTRANSFERASE-RELATED-RELATED"/>
    <property type="match status" value="1"/>
</dbReference>
<dbReference type="GO" id="GO:0016747">
    <property type="term" value="F:acyltransferase activity, transferring groups other than amino-acyl groups"/>
    <property type="evidence" value="ECO:0007669"/>
    <property type="project" value="InterPro"/>
</dbReference>
<keyword evidence="5" id="KW-1185">Reference proteome</keyword>
<name>A0AAE4YB49_9RHOB</name>
<dbReference type="Proteomes" id="UP001193501">
    <property type="component" value="Unassembled WGS sequence"/>
</dbReference>
<dbReference type="AlphaFoldDB" id="A0AAE4YB49"/>
<gene>
    <name evidence="4" type="ORF">GV832_05500</name>
</gene>
<keyword evidence="2" id="KW-0012">Acyltransferase</keyword>
<evidence type="ECO:0000256" key="1">
    <source>
        <dbReference type="ARBA" id="ARBA00022679"/>
    </source>
</evidence>
<dbReference type="SUPFAM" id="SSF55729">
    <property type="entry name" value="Acyl-CoA N-acyltransferases (Nat)"/>
    <property type="match status" value="1"/>
</dbReference>
<evidence type="ECO:0000313" key="5">
    <source>
        <dbReference type="Proteomes" id="UP001193501"/>
    </source>
</evidence>
<dbReference type="Pfam" id="PF00583">
    <property type="entry name" value="Acetyltransf_1"/>
    <property type="match status" value="1"/>
</dbReference>
<protein>
    <submittedName>
        <fullName evidence="4">GNAT family N-acetyltransferase</fullName>
    </submittedName>
</protein>
<dbReference type="InterPro" id="IPR016181">
    <property type="entry name" value="Acyl_CoA_acyltransferase"/>
</dbReference>
<dbReference type="InterPro" id="IPR050832">
    <property type="entry name" value="Bact_Acetyltransf"/>
</dbReference>
<dbReference type="RefSeq" id="WP_168773837.1">
    <property type="nucleotide sequence ID" value="NZ_JAABNR010000004.1"/>
</dbReference>
<evidence type="ECO:0000259" key="3">
    <source>
        <dbReference type="PROSITE" id="PS51186"/>
    </source>
</evidence>
<sequence>MPPNLPQIRPLTPTDRATWEALFAAYAAFYKTTTTPEGRDAVWDWIFGPEDFWCDLVEHEGQAVGLVQYQLMHRSLSGEKVVYLSDLYVDPGARGAGLGRALIDHVIAFARARGIGNVRWLTQEFNYAGRRLYDSYRPKSDFILYSVPVE</sequence>
<evidence type="ECO:0000256" key="2">
    <source>
        <dbReference type="ARBA" id="ARBA00023315"/>
    </source>
</evidence>
<dbReference type="Gene3D" id="3.40.630.30">
    <property type="match status" value="1"/>
</dbReference>
<comment type="caution">
    <text evidence="4">The sequence shown here is derived from an EMBL/GenBank/DDBJ whole genome shotgun (WGS) entry which is preliminary data.</text>
</comment>
<feature type="domain" description="N-acetyltransferase" evidence="3">
    <location>
        <begin position="6"/>
        <end position="150"/>
    </location>
</feature>
<organism evidence="4 5">
    <name type="scientific">Stagnihabitans tardus</name>
    <dbReference type="NCBI Taxonomy" id="2699202"/>
    <lineage>
        <taxon>Bacteria</taxon>
        <taxon>Pseudomonadati</taxon>
        <taxon>Pseudomonadota</taxon>
        <taxon>Alphaproteobacteria</taxon>
        <taxon>Rhodobacterales</taxon>
        <taxon>Paracoccaceae</taxon>
        <taxon>Stagnihabitans</taxon>
    </lineage>
</organism>
<dbReference type="CDD" id="cd04301">
    <property type="entry name" value="NAT_SF"/>
    <property type="match status" value="1"/>
</dbReference>